<organism evidence="6 7">
    <name type="scientific">Microvirga makkahensis</name>
    <dbReference type="NCBI Taxonomy" id="1128670"/>
    <lineage>
        <taxon>Bacteria</taxon>
        <taxon>Pseudomonadati</taxon>
        <taxon>Pseudomonadota</taxon>
        <taxon>Alphaproteobacteria</taxon>
        <taxon>Hyphomicrobiales</taxon>
        <taxon>Methylobacteriaceae</taxon>
        <taxon>Microvirga</taxon>
    </lineage>
</organism>
<dbReference type="AlphaFoldDB" id="A0A7X3MTU5"/>
<dbReference type="PROSITE" id="PS51077">
    <property type="entry name" value="HTH_ICLR"/>
    <property type="match status" value="1"/>
</dbReference>
<dbReference type="PANTHER" id="PTHR30136">
    <property type="entry name" value="HELIX-TURN-HELIX TRANSCRIPTIONAL REGULATOR, ICLR FAMILY"/>
    <property type="match status" value="1"/>
</dbReference>
<accession>A0A7X3MTU5</accession>
<dbReference type="Pfam" id="PF09339">
    <property type="entry name" value="HTH_IclR"/>
    <property type="match status" value="1"/>
</dbReference>
<dbReference type="GO" id="GO:0003700">
    <property type="term" value="F:DNA-binding transcription factor activity"/>
    <property type="evidence" value="ECO:0007669"/>
    <property type="project" value="TreeGrafter"/>
</dbReference>
<dbReference type="Proteomes" id="UP000436483">
    <property type="component" value="Unassembled WGS sequence"/>
</dbReference>
<dbReference type="InterPro" id="IPR036390">
    <property type="entry name" value="WH_DNA-bd_sf"/>
</dbReference>
<dbReference type="SUPFAM" id="SSF55781">
    <property type="entry name" value="GAF domain-like"/>
    <property type="match status" value="1"/>
</dbReference>
<dbReference type="SUPFAM" id="SSF46785">
    <property type="entry name" value="Winged helix' DNA-binding domain"/>
    <property type="match status" value="1"/>
</dbReference>
<dbReference type="InterPro" id="IPR050707">
    <property type="entry name" value="HTH_MetabolicPath_Reg"/>
</dbReference>
<evidence type="ECO:0000259" key="5">
    <source>
        <dbReference type="PROSITE" id="PS51078"/>
    </source>
</evidence>
<comment type="caution">
    <text evidence="6">The sequence shown here is derived from an EMBL/GenBank/DDBJ whole genome shotgun (WGS) entry which is preliminary data.</text>
</comment>
<proteinExistence type="predicted"/>
<dbReference type="Gene3D" id="1.10.10.10">
    <property type="entry name" value="Winged helix-like DNA-binding domain superfamily/Winged helix DNA-binding domain"/>
    <property type="match status" value="1"/>
</dbReference>
<evidence type="ECO:0000259" key="4">
    <source>
        <dbReference type="PROSITE" id="PS51077"/>
    </source>
</evidence>
<dbReference type="GO" id="GO:0045892">
    <property type="term" value="P:negative regulation of DNA-templated transcription"/>
    <property type="evidence" value="ECO:0007669"/>
    <property type="project" value="TreeGrafter"/>
</dbReference>
<name>A0A7X3MTU5_9HYPH</name>
<gene>
    <name evidence="6" type="ORF">GR328_16970</name>
</gene>
<reference evidence="6 7" key="1">
    <citation type="submission" date="2019-12" db="EMBL/GenBank/DDBJ databases">
        <authorList>
            <person name="Yuan C.-G."/>
        </authorList>
    </citation>
    <scope>NUCLEOTIDE SEQUENCE [LARGE SCALE GENOMIC DNA]</scope>
    <source>
        <strain evidence="6 7">KCTC 23863</strain>
    </source>
</reference>
<dbReference type="SMART" id="SM00346">
    <property type="entry name" value="HTH_ICLR"/>
    <property type="match status" value="1"/>
</dbReference>
<dbReference type="EMBL" id="WURB01000013">
    <property type="protein sequence ID" value="MXQ13124.1"/>
    <property type="molecule type" value="Genomic_DNA"/>
</dbReference>
<evidence type="ECO:0000256" key="2">
    <source>
        <dbReference type="ARBA" id="ARBA00023125"/>
    </source>
</evidence>
<keyword evidence="7" id="KW-1185">Reference proteome</keyword>
<dbReference type="InterPro" id="IPR036388">
    <property type="entry name" value="WH-like_DNA-bd_sf"/>
</dbReference>
<evidence type="ECO:0000313" key="7">
    <source>
        <dbReference type="Proteomes" id="UP000436483"/>
    </source>
</evidence>
<evidence type="ECO:0000256" key="1">
    <source>
        <dbReference type="ARBA" id="ARBA00023015"/>
    </source>
</evidence>
<feature type="domain" description="IclR-ED" evidence="5">
    <location>
        <begin position="57"/>
        <end position="235"/>
    </location>
</feature>
<dbReference type="RefSeq" id="WP_205790077.1">
    <property type="nucleotide sequence ID" value="NZ_WURB01000013.1"/>
</dbReference>
<dbReference type="PROSITE" id="PS51078">
    <property type="entry name" value="ICLR_ED"/>
    <property type="match status" value="1"/>
</dbReference>
<dbReference type="Pfam" id="PF01614">
    <property type="entry name" value="IclR_C"/>
    <property type="match status" value="1"/>
</dbReference>
<keyword evidence="2" id="KW-0238">DNA-binding</keyword>
<reference evidence="6 7" key="2">
    <citation type="submission" date="2020-01" db="EMBL/GenBank/DDBJ databases">
        <title>Microvirga sp. nov., an arsenate reduction bacterium isolated from Tibet hotspring sediments.</title>
        <authorList>
            <person name="Xian W.-D."/>
            <person name="Li W.-J."/>
        </authorList>
    </citation>
    <scope>NUCLEOTIDE SEQUENCE [LARGE SCALE GENOMIC DNA]</scope>
    <source>
        <strain evidence="6 7">KCTC 23863</strain>
    </source>
</reference>
<dbReference type="InterPro" id="IPR005471">
    <property type="entry name" value="Tscrpt_reg_IclR_N"/>
</dbReference>
<dbReference type="PANTHER" id="PTHR30136:SF24">
    <property type="entry name" value="HTH-TYPE TRANSCRIPTIONAL REPRESSOR ALLR"/>
    <property type="match status" value="1"/>
</dbReference>
<keyword evidence="3" id="KW-0804">Transcription</keyword>
<evidence type="ECO:0000256" key="3">
    <source>
        <dbReference type="ARBA" id="ARBA00023163"/>
    </source>
</evidence>
<dbReference type="GO" id="GO:0003677">
    <property type="term" value="F:DNA binding"/>
    <property type="evidence" value="ECO:0007669"/>
    <property type="project" value="UniProtKB-KW"/>
</dbReference>
<dbReference type="InterPro" id="IPR014757">
    <property type="entry name" value="Tscrpt_reg_IclR_C"/>
</dbReference>
<protein>
    <submittedName>
        <fullName evidence="6">Helix-turn-helix domain-containing protein</fullName>
    </submittedName>
</protein>
<sequence length="235" mass="25571">MDVLETVATAKEPLSAKRVSELAGIPLSSAYRHLTSLKEAGFIVDLGRDVGYGPGPVCMRIAQNFDRTSHVLAVALPEMQRLSLRTQESVGLMKALGTEVYCVEMVESPLSLRCSYSKGRSQPLSRGASAKALLAFLPQSVQDEVCDRLLGEDPDARSTLLRELRAIRSNGYAESEGEIDPGVWGASAPIFSQGERLEGSISLMIPSTRVGNRRDELIKQTIETARAISMRLHQA</sequence>
<dbReference type="Gene3D" id="3.30.450.40">
    <property type="match status" value="1"/>
</dbReference>
<feature type="domain" description="HTH iclR-type" evidence="4">
    <location>
        <begin position="1"/>
        <end position="56"/>
    </location>
</feature>
<keyword evidence="1" id="KW-0805">Transcription regulation</keyword>
<evidence type="ECO:0000313" key="6">
    <source>
        <dbReference type="EMBL" id="MXQ13124.1"/>
    </source>
</evidence>
<dbReference type="InterPro" id="IPR029016">
    <property type="entry name" value="GAF-like_dom_sf"/>
</dbReference>